<dbReference type="RefSeq" id="WP_184866624.1">
    <property type="nucleotide sequence ID" value="NZ_BAAAWY010000019.1"/>
</dbReference>
<sequence length="144" mass="14669">MTRRTRTALITGAAVMALVTSGGVAYAVSSAPTSTSNSAPAPAPAKAKHHRQLLGHVAHGEVTLNGKDHRVVDLQRGEVHSVSSTSVSVKSDDGFTATYAVNGDTKIRKGGKASAIGDVHTGDKVVIVATKANGTATATRIADK</sequence>
<evidence type="ECO:0000313" key="2">
    <source>
        <dbReference type="EMBL" id="MBB5894744.1"/>
    </source>
</evidence>
<protein>
    <recommendedName>
        <fullName evidence="4">DUF5666 domain-containing protein</fullName>
    </recommendedName>
</protein>
<evidence type="ECO:0000313" key="3">
    <source>
        <dbReference type="Proteomes" id="UP000585638"/>
    </source>
</evidence>
<keyword evidence="1" id="KW-0732">Signal</keyword>
<gene>
    <name evidence="2" type="ORF">BJ998_005940</name>
</gene>
<feature type="signal peptide" evidence="1">
    <location>
        <begin position="1"/>
        <end position="27"/>
    </location>
</feature>
<reference evidence="2 3" key="1">
    <citation type="submission" date="2020-08" db="EMBL/GenBank/DDBJ databases">
        <title>Sequencing the genomes of 1000 actinobacteria strains.</title>
        <authorList>
            <person name="Klenk H.-P."/>
        </authorList>
    </citation>
    <scope>NUCLEOTIDE SEQUENCE [LARGE SCALE GENOMIC DNA]</scope>
    <source>
        <strain evidence="2 3">DSM 43851</strain>
    </source>
</reference>
<dbReference type="Proteomes" id="UP000585638">
    <property type="component" value="Unassembled WGS sequence"/>
</dbReference>
<dbReference type="AlphaFoldDB" id="A0A7W9NJK1"/>
<accession>A0A7W9NJK1</accession>
<dbReference type="EMBL" id="JACHIR010000001">
    <property type="protein sequence ID" value="MBB5894744.1"/>
    <property type="molecule type" value="Genomic_DNA"/>
</dbReference>
<keyword evidence="3" id="KW-1185">Reference proteome</keyword>
<name>A0A7W9NJK1_9PSEU</name>
<feature type="chain" id="PRO_5030747471" description="DUF5666 domain-containing protein" evidence="1">
    <location>
        <begin position="28"/>
        <end position="144"/>
    </location>
</feature>
<evidence type="ECO:0000256" key="1">
    <source>
        <dbReference type="SAM" id="SignalP"/>
    </source>
</evidence>
<evidence type="ECO:0008006" key="4">
    <source>
        <dbReference type="Google" id="ProtNLM"/>
    </source>
</evidence>
<proteinExistence type="predicted"/>
<organism evidence="2 3">
    <name type="scientific">Kutzneria kofuensis</name>
    <dbReference type="NCBI Taxonomy" id="103725"/>
    <lineage>
        <taxon>Bacteria</taxon>
        <taxon>Bacillati</taxon>
        <taxon>Actinomycetota</taxon>
        <taxon>Actinomycetes</taxon>
        <taxon>Pseudonocardiales</taxon>
        <taxon>Pseudonocardiaceae</taxon>
        <taxon>Kutzneria</taxon>
    </lineage>
</organism>
<comment type="caution">
    <text evidence="2">The sequence shown here is derived from an EMBL/GenBank/DDBJ whole genome shotgun (WGS) entry which is preliminary data.</text>
</comment>